<protein>
    <recommendedName>
        <fullName evidence="2">Eukaryotic translation initiation factor 3 subunit C N-terminal domain-containing protein</fullName>
    </recommendedName>
</protein>
<dbReference type="GO" id="GO:0003743">
    <property type="term" value="F:translation initiation factor activity"/>
    <property type="evidence" value="ECO:0007669"/>
    <property type="project" value="InterPro"/>
</dbReference>
<evidence type="ECO:0000313" key="4">
    <source>
        <dbReference type="Proteomes" id="UP000015105"/>
    </source>
</evidence>
<feature type="compositionally biased region" description="Basic and acidic residues" evidence="1">
    <location>
        <begin position="58"/>
        <end position="74"/>
    </location>
</feature>
<sequence>MASRFWGQGDSDSEEEVDEIESEQGSDSEKSEAGDGGRDGSKNRYLNKYTQDSDDSDTESHRVIRSLKDKRNDEMKATADQMRNAMKINDWISLQECFDKLNKQLDKVVRVNESAKIPNGYITTLVLLEDFLAEALANKEAKKKMSSSNAKALNAVKQKLKKNNKQYEDLIQKCRENPESFEDDVADDKDVDDDDDESGDDVVDPDKMASDSEDSGNEDDVSQDGGAWEKKLSKKDKIMDKQFFKSLQCSDPYTKDYVQRLRDEPLFLVLAQNVQEYQERVENHKAAAKVALRRVELVYYKPQEVYDAMRKLAEQTEVVMEDGDIEAGDEHQAADDNRGPPPFIVIPEVVPRKPTFPESGRALMDGLMSLIYKYGDERTKARAMLCHIYHYAISDEFSVARDLLLMSRLQDGIQLMDISSQILYNRVMAQLGLCAFRAGLIADAHGCLSELYATGRVKELLAQGVQYSRYHERTPEQERLERRRMMPYHMHINLELLEATHLICAMLIEVPYMASSTYDKRRPMSKTFRRLLEMSERQTFVGPPETVRDHVMAATRALN</sequence>
<dbReference type="EnsemblPlants" id="AET5Gv20531800.4">
    <property type="protein sequence ID" value="AET5Gv20531800.4"/>
    <property type="gene ID" value="AET5Gv20531800"/>
</dbReference>
<feature type="region of interest" description="Disordered" evidence="1">
    <location>
        <begin position="174"/>
        <end position="228"/>
    </location>
</feature>
<dbReference type="AlphaFoldDB" id="A0A453KW60"/>
<evidence type="ECO:0000256" key="1">
    <source>
        <dbReference type="SAM" id="MobiDB-lite"/>
    </source>
</evidence>
<reference evidence="4" key="1">
    <citation type="journal article" date="2014" name="Science">
        <title>Ancient hybridizations among the ancestral genomes of bread wheat.</title>
        <authorList>
            <consortium name="International Wheat Genome Sequencing Consortium,"/>
            <person name="Marcussen T."/>
            <person name="Sandve S.R."/>
            <person name="Heier L."/>
            <person name="Spannagl M."/>
            <person name="Pfeifer M."/>
            <person name="Jakobsen K.S."/>
            <person name="Wulff B.B."/>
            <person name="Steuernagel B."/>
            <person name="Mayer K.F."/>
            <person name="Olsen O.A."/>
        </authorList>
    </citation>
    <scope>NUCLEOTIDE SEQUENCE [LARGE SCALE GENOMIC DNA]</scope>
    <source>
        <strain evidence="4">cv. AL8/78</strain>
    </source>
</reference>
<reference evidence="3" key="3">
    <citation type="journal article" date="2017" name="Nature">
        <title>Genome sequence of the progenitor of the wheat D genome Aegilops tauschii.</title>
        <authorList>
            <person name="Luo M.C."/>
            <person name="Gu Y.Q."/>
            <person name="Puiu D."/>
            <person name="Wang H."/>
            <person name="Twardziok S.O."/>
            <person name="Deal K.R."/>
            <person name="Huo N."/>
            <person name="Zhu T."/>
            <person name="Wang L."/>
            <person name="Wang Y."/>
            <person name="McGuire P.E."/>
            <person name="Liu S."/>
            <person name="Long H."/>
            <person name="Ramasamy R.K."/>
            <person name="Rodriguez J.C."/>
            <person name="Van S.L."/>
            <person name="Yuan L."/>
            <person name="Wang Z."/>
            <person name="Xia Z."/>
            <person name="Xiao L."/>
            <person name="Anderson O.D."/>
            <person name="Ouyang S."/>
            <person name="Liang Y."/>
            <person name="Zimin A.V."/>
            <person name="Pertea G."/>
            <person name="Qi P."/>
            <person name="Bennetzen J.L."/>
            <person name="Dai X."/>
            <person name="Dawson M.W."/>
            <person name="Muller H.G."/>
            <person name="Kugler K."/>
            <person name="Rivarola-Duarte L."/>
            <person name="Spannagl M."/>
            <person name="Mayer K.F.X."/>
            <person name="Lu F.H."/>
            <person name="Bevan M.W."/>
            <person name="Leroy P."/>
            <person name="Li P."/>
            <person name="You F.M."/>
            <person name="Sun Q."/>
            <person name="Liu Z."/>
            <person name="Lyons E."/>
            <person name="Wicker T."/>
            <person name="Salzberg S.L."/>
            <person name="Devos K.M."/>
            <person name="Dvorak J."/>
        </authorList>
    </citation>
    <scope>NUCLEOTIDE SEQUENCE [LARGE SCALE GENOMIC DNA]</scope>
    <source>
        <strain evidence="3">cv. AL8/78</strain>
    </source>
</reference>
<evidence type="ECO:0000313" key="3">
    <source>
        <dbReference type="EnsemblPlants" id="AET5Gv20531800.4"/>
    </source>
</evidence>
<organism evidence="3 4">
    <name type="scientific">Aegilops tauschii subsp. strangulata</name>
    <name type="common">Goatgrass</name>
    <dbReference type="NCBI Taxonomy" id="200361"/>
    <lineage>
        <taxon>Eukaryota</taxon>
        <taxon>Viridiplantae</taxon>
        <taxon>Streptophyta</taxon>
        <taxon>Embryophyta</taxon>
        <taxon>Tracheophyta</taxon>
        <taxon>Spermatophyta</taxon>
        <taxon>Magnoliopsida</taxon>
        <taxon>Liliopsida</taxon>
        <taxon>Poales</taxon>
        <taxon>Poaceae</taxon>
        <taxon>BOP clade</taxon>
        <taxon>Pooideae</taxon>
        <taxon>Triticodae</taxon>
        <taxon>Triticeae</taxon>
        <taxon>Triticinae</taxon>
        <taxon>Aegilops</taxon>
    </lineage>
</organism>
<feature type="compositionally biased region" description="Acidic residues" evidence="1">
    <location>
        <begin position="11"/>
        <end position="26"/>
    </location>
</feature>
<proteinExistence type="predicted"/>
<dbReference type="Pfam" id="PF05470">
    <property type="entry name" value="eIF-3c_N"/>
    <property type="match status" value="1"/>
</dbReference>
<reference evidence="3" key="5">
    <citation type="journal article" date="2021" name="G3 (Bethesda)">
        <title>Aegilops tauschii genome assembly Aet v5.0 features greater sequence contiguity and improved annotation.</title>
        <authorList>
            <person name="Wang L."/>
            <person name="Zhu T."/>
            <person name="Rodriguez J.C."/>
            <person name="Deal K.R."/>
            <person name="Dubcovsky J."/>
            <person name="McGuire P.E."/>
            <person name="Lux T."/>
            <person name="Spannagl M."/>
            <person name="Mayer K.F.X."/>
            <person name="Baldrich P."/>
            <person name="Meyers B.C."/>
            <person name="Huo N."/>
            <person name="Gu Y.Q."/>
            <person name="Zhou H."/>
            <person name="Devos K.M."/>
            <person name="Bennetzen J.L."/>
            <person name="Unver T."/>
            <person name="Budak H."/>
            <person name="Gulick P.J."/>
            <person name="Galiba G."/>
            <person name="Kalapos B."/>
            <person name="Nelson D.R."/>
            <person name="Li P."/>
            <person name="You F.M."/>
            <person name="Luo M.C."/>
            <person name="Dvorak J."/>
        </authorList>
    </citation>
    <scope>NUCLEOTIDE SEQUENCE [LARGE SCALE GENOMIC DNA]</scope>
    <source>
        <strain evidence="3">cv. AL8/78</strain>
    </source>
</reference>
<reference evidence="3" key="4">
    <citation type="submission" date="2019-03" db="UniProtKB">
        <authorList>
            <consortium name="EnsemblPlants"/>
        </authorList>
    </citation>
    <scope>IDENTIFICATION</scope>
</reference>
<dbReference type="GO" id="GO:0031369">
    <property type="term" value="F:translation initiation factor binding"/>
    <property type="evidence" value="ECO:0007669"/>
    <property type="project" value="InterPro"/>
</dbReference>
<feature type="domain" description="Eukaryotic translation initiation factor 3 subunit C N-terminal" evidence="2">
    <location>
        <begin position="239"/>
        <end position="519"/>
    </location>
</feature>
<keyword evidence="4" id="KW-1185">Reference proteome</keyword>
<name>A0A453KW60_AEGTS</name>
<dbReference type="PANTHER" id="PTHR13937:SF8">
    <property type="entry name" value="EUKARYOTIC TRANSLATION INITIATION FACTOR 3 SUBUNIT C"/>
    <property type="match status" value="1"/>
</dbReference>
<dbReference type="InterPro" id="IPR008905">
    <property type="entry name" value="EIF3C_N_dom"/>
</dbReference>
<dbReference type="PANTHER" id="PTHR13937">
    <property type="entry name" value="EUKARYOTIC TRANSLATION INITATION FACTOR 3, SUBUNIT 8 EIF3S8 -RELATED"/>
    <property type="match status" value="1"/>
</dbReference>
<dbReference type="Gramene" id="AET5Gv20531800.4">
    <property type="protein sequence ID" value="AET5Gv20531800.4"/>
    <property type="gene ID" value="AET5Gv20531800"/>
</dbReference>
<dbReference type="Proteomes" id="UP000015105">
    <property type="component" value="Chromosome 5D"/>
</dbReference>
<feature type="compositionally biased region" description="Acidic residues" evidence="1">
    <location>
        <begin position="211"/>
        <end position="222"/>
    </location>
</feature>
<accession>A0A453KW60</accession>
<feature type="region of interest" description="Disordered" evidence="1">
    <location>
        <begin position="1"/>
        <end position="74"/>
    </location>
</feature>
<evidence type="ECO:0000259" key="2">
    <source>
        <dbReference type="Pfam" id="PF05470"/>
    </source>
</evidence>
<reference evidence="4" key="2">
    <citation type="journal article" date="2017" name="Nat. Plants">
        <title>The Aegilops tauschii genome reveals multiple impacts of transposons.</title>
        <authorList>
            <person name="Zhao G."/>
            <person name="Zou C."/>
            <person name="Li K."/>
            <person name="Wang K."/>
            <person name="Li T."/>
            <person name="Gao L."/>
            <person name="Zhang X."/>
            <person name="Wang H."/>
            <person name="Yang Z."/>
            <person name="Liu X."/>
            <person name="Jiang W."/>
            <person name="Mao L."/>
            <person name="Kong X."/>
            <person name="Jiao Y."/>
            <person name="Jia J."/>
        </authorList>
    </citation>
    <scope>NUCLEOTIDE SEQUENCE [LARGE SCALE GENOMIC DNA]</scope>
    <source>
        <strain evidence="4">cv. AL8/78</strain>
    </source>
</reference>
<feature type="compositionally biased region" description="Acidic residues" evidence="1">
    <location>
        <begin position="179"/>
        <end position="203"/>
    </location>
</feature>
<dbReference type="GO" id="GO:0005852">
    <property type="term" value="C:eukaryotic translation initiation factor 3 complex"/>
    <property type="evidence" value="ECO:0007669"/>
    <property type="project" value="InterPro"/>
</dbReference>
<dbReference type="GO" id="GO:0003723">
    <property type="term" value="F:RNA binding"/>
    <property type="evidence" value="ECO:0007669"/>
    <property type="project" value="InterPro"/>
</dbReference>
<dbReference type="InterPro" id="IPR027516">
    <property type="entry name" value="EIF3C"/>
</dbReference>
<feature type="compositionally biased region" description="Basic and acidic residues" evidence="1">
    <location>
        <begin position="27"/>
        <end position="42"/>
    </location>
</feature>